<comment type="caution">
    <text evidence="3">The sequence shown here is derived from an EMBL/GenBank/DDBJ whole genome shotgun (WGS) entry which is preliminary data.</text>
</comment>
<dbReference type="NCBIfam" id="NF033516">
    <property type="entry name" value="transpos_IS3"/>
    <property type="match status" value="1"/>
</dbReference>
<reference evidence="3 4" key="1">
    <citation type="journal article" date="2019" name="Int. J. Syst. Evol. Microbiol.">
        <title>The Global Catalogue of Microorganisms (GCM) 10K type strain sequencing project: providing services to taxonomists for standard genome sequencing and annotation.</title>
        <authorList>
            <consortium name="The Broad Institute Genomics Platform"/>
            <consortium name="The Broad Institute Genome Sequencing Center for Infectious Disease"/>
            <person name="Wu L."/>
            <person name="Ma J."/>
        </authorList>
    </citation>
    <scope>NUCLEOTIDE SEQUENCE [LARGE SCALE GENOMIC DNA]</scope>
    <source>
        <strain evidence="3 4">JCM 16373</strain>
    </source>
</reference>
<organism evidence="3 4">
    <name type="scientific">Streptomyces axinellae</name>
    <dbReference type="NCBI Taxonomy" id="552788"/>
    <lineage>
        <taxon>Bacteria</taxon>
        <taxon>Bacillati</taxon>
        <taxon>Actinomycetota</taxon>
        <taxon>Actinomycetes</taxon>
        <taxon>Kitasatosporales</taxon>
        <taxon>Streptomycetaceae</taxon>
        <taxon>Streptomyces</taxon>
    </lineage>
</organism>
<dbReference type="InterPro" id="IPR036397">
    <property type="entry name" value="RNaseH_sf"/>
</dbReference>
<dbReference type="PANTHER" id="PTHR46889">
    <property type="entry name" value="TRANSPOSASE INSF FOR INSERTION SEQUENCE IS3B-RELATED"/>
    <property type="match status" value="1"/>
</dbReference>
<feature type="compositionally biased region" description="Basic residues" evidence="1">
    <location>
        <begin position="203"/>
        <end position="214"/>
    </location>
</feature>
<dbReference type="InterPro" id="IPR012337">
    <property type="entry name" value="RNaseH-like_sf"/>
</dbReference>
<feature type="domain" description="Integrase catalytic" evidence="2">
    <location>
        <begin position="10"/>
        <end position="178"/>
    </location>
</feature>
<dbReference type="Proteomes" id="UP001501447">
    <property type="component" value="Unassembled WGS sequence"/>
</dbReference>
<evidence type="ECO:0000259" key="2">
    <source>
        <dbReference type="PROSITE" id="PS50994"/>
    </source>
</evidence>
<evidence type="ECO:0000256" key="1">
    <source>
        <dbReference type="SAM" id="MobiDB-lite"/>
    </source>
</evidence>
<accession>A0ABN3Q5D3</accession>
<dbReference type="Pfam" id="PF00665">
    <property type="entry name" value="rve"/>
    <property type="match status" value="1"/>
</dbReference>
<evidence type="ECO:0000313" key="4">
    <source>
        <dbReference type="Proteomes" id="UP001501447"/>
    </source>
</evidence>
<gene>
    <name evidence="3" type="ORF">GCM10009863_30360</name>
</gene>
<sequence length="222" mass="24943">MPFRPDLVNRDFQPDPAAADTRWCGDTTYIPTHEGWLYLATVIDITSRRLVGRATADHPRTSLVADPLRAACHRRHPPASVIFHSDRGCQYTSREFAELADNLGIRVSVGRTGQCWDNALAESFFATLKRGLPCDSPWPGKAAARAAIFEWVENRYNPERLHSDLGYRTPADCEAAPQRPGHHTDSVRQAEQAQPPTSCTRLSRSRSSARKRVRPLNDHQSF</sequence>
<protein>
    <recommendedName>
        <fullName evidence="2">Integrase catalytic domain-containing protein</fullName>
    </recommendedName>
</protein>
<dbReference type="InterPro" id="IPR050900">
    <property type="entry name" value="Transposase_IS3/IS150/IS904"/>
</dbReference>
<dbReference type="PANTHER" id="PTHR46889:SF4">
    <property type="entry name" value="TRANSPOSASE INSO FOR INSERTION SEQUENCE ELEMENT IS911B-RELATED"/>
    <property type="match status" value="1"/>
</dbReference>
<keyword evidence="4" id="KW-1185">Reference proteome</keyword>
<dbReference type="InterPro" id="IPR048020">
    <property type="entry name" value="Transpos_IS3"/>
</dbReference>
<name>A0ABN3Q5D3_9ACTN</name>
<evidence type="ECO:0000313" key="3">
    <source>
        <dbReference type="EMBL" id="GAA2614579.1"/>
    </source>
</evidence>
<feature type="region of interest" description="Disordered" evidence="1">
    <location>
        <begin position="167"/>
        <end position="222"/>
    </location>
</feature>
<dbReference type="InterPro" id="IPR001584">
    <property type="entry name" value="Integrase_cat-core"/>
</dbReference>
<proteinExistence type="predicted"/>
<dbReference type="Gene3D" id="3.30.420.10">
    <property type="entry name" value="Ribonuclease H-like superfamily/Ribonuclease H"/>
    <property type="match status" value="1"/>
</dbReference>
<dbReference type="SUPFAM" id="SSF53098">
    <property type="entry name" value="Ribonuclease H-like"/>
    <property type="match status" value="1"/>
</dbReference>
<dbReference type="PROSITE" id="PS50994">
    <property type="entry name" value="INTEGRASE"/>
    <property type="match status" value="1"/>
</dbReference>
<dbReference type="EMBL" id="BAAARJ010000009">
    <property type="protein sequence ID" value="GAA2614579.1"/>
    <property type="molecule type" value="Genomic_DNA"/>
</dbReference>